<evidence type="ECO:0000313" key="3">
    <source>
        <dbReference type="EMBL" id="KAA8518490.1"/>
    </source>
</evidence>
<dbReference type="AlphaFoldDB" id="A0A5J4ZIK7"/>
<evidence type="ECO:0000256" key="2">
    <source>
        <dbReference type="ARBA" id="ARBA00023002"/>
    </source>
</evidence>
<dbReference type="GO" id="GO:0016616">
    <property type="term" value="F:oxidoreductase activity, acting on the CH-OH group of donors, NAD or NADP as acceptor"/>
    <property type="evidence" value="ECO:0007669"/>
    <property type="project" value="UniProtKB-ARBA"/>
</dbReference>
<dbReference type="PANTHER" id="PTHR43180:SF67">
    <property type="entry name" value="SECOISOLARICIRESINOL DEHYDROGENASE"/>
    <property type="match status" value="1"/>
</dbReference>
<dbReference type="PRINTS" id="PR00081">
    <property type="entry name" value="GDHRDH"/>
</dbReference>
<accession>A0A5J4ZIK7</accession>
<gene>
    <name evidence="3" type="ORF">F0562_015964</name>
</gene>
<evidence type="ECO:0000256" key="1">
    <source>
        <dbReference type="ARBA" id="ARBA00006484"/>
    </source>
</evidence>
<evidence type="ECO:0000313" key="4">
    <source>
        <dbReference type="Proteomes" id="UP000325577"/>
    </source>
</evidence>
<protein>
    <recommendedName>
        <fullName evidence="5">Secoisolariciresinol dehydrogenase</fullName>
    </recommendedName>
</protein>
<dbReference type="SUPFAM" id="SSF51735">
    <property type="entry name" value="NAD(P)-binding Rossmann-fold domains"/>
    <property type="match status" value="1"/>
</dbReference>
<dbReference type="OrthoDB" id="294295at2759"/>
<dbReference type="FunFam" id="3.40.50.720:FF:000084">
    <property type="entry name" value="Short-chain dehydrogenase reductase"/>
    <property type="match status" value="1"/>
</dbReference>
<organism evidence="3 4">
    <name type="scientific">Nyssa sinensis</name>
    <dbReference type="NCBI Taxonomy" id="561372"/>
    <lineage>
        <taxon>Eukaryota</taxon>
        <taxon>Viridiplantae</taxon>
        <taxon>Streptophyta</taxon>
        <taxon>Embryophyta</taxon>
        <taxon>Tracheophyta</taxon>
        <taxon>Spermatophyta</taxon>
        <taxon>Magnoliopsida</taxon>
        <taxon>eudicotyledons</taxon>
        <taxon>Gunneridae</taxon>
        <taxon>Pentapetalae</taxon>
        <taxon>asterids</taxon>
        <taxon>Cornales</taxon>
        <taxon>Nyssaceae</taxon>
        <taxon>Nyssa</taxon>
    </lineage>
</organism>
<dbReference type="Pfam" id="PF13561">
    <property type="entry name" value="adh_short_C2"/>
    <property type="match status" value="1"/>
</dbReference>
<dbReference type="PRINTS" id="PR00080">
    <property type="entry name" value="SDRFAMILY"/>
</dbReference>
<keyword evidence="2" id="KW-0560">Oxidoreductase</keyword>
<reference evidence="3 4" key="1">
    <citation type="submission" date="2019-09" db="EMBL/GenBank/DDBJ databases">
        <title>A chromosome-level genome assembly of the Chinese tupelo Nyssa sinensis.</title>
        <authorList>
            <person name="Yang X."/>
            <person name="Kang M."/>
            <person name="Yang Y."/>
            <person name="Xiong H."/>
            <person name="Wang M."/>
            <person name="Zhang Z."/>
            <person name="Wang Z."/>
            <person name="Wu H."/>
            <person name="Ma T."/>
            <person name="Liu J."/>
            <person name="Xi Z."/>
        </authorList>
    </citation>
    <scope>NUCLEOTIDE SEQUENCE [LARGE SCALE GENOMIC DNA]</scope>
    <source>
        <strain evidence="3">J267</strain>
        <tissue evidence="3">Leaf</tissue>
    </source>
</reference>
<proteinExistence type="inferred from homology"/>
<dbReference type="EMBL" id="CM018050">
    <property type="protein sequence ID" value="KAA8518490.1"/>
    <property type="molecule type" value="Genomic_DNA"/>
</dbReference>
<evidence type="ECO:0008006" key="5">
    <source>
        <dbReference type="Google" id="ProtNLM"/>
    </source>
</evidence>
<keyword evidence="4" id="KW-1185">Reference proteome</keyword>
<sequence>MTENSSLIAPTAKRLRFCRLEGKVALITGGASGIGASAARLFVGHGGKVVIADIQDNLGAALCKNIGNQDTISFIHCDVTSDSDVKNVVDSAVAKYGKLDIMFSNAGIEFSPDPRIVALDMEEVKKTFDVNLFGAFLCAKHAARVMIPAKKGSIIFTSSFAAVTSGLAPHAYTVAKYALVGFAKNLCVDLGEHGIRVNCISPAAVFTPMFRKVLGITEKQKAEELISTVAPLKGVVMEPENVAEAALYLGSDESKYMTGQNLVLDGGYSVTNPTFGEVLKKLGS</sequence>
<dbReference type="Gene3D" id="3.40.50.720">
    <property type="entry name" value="NAD(P)-binding Rossmann-like Domain"/>
    <property type="match status" value="1"/>
</dbReference>
<dbReference type="PANTHER" id="PTHR43180">
    <property type="entry name" value="3-OXOACYL-(ACYL-CARRIER-PROTEIN) REDUCTASE (AFU_ORTHOLOGUE AFUA_6G11210)"/>
    <property type="match status" value="1"/>
</dbReference>
<name>A0A5J4ZIK7_9ASTE</name>
<dbReference type="InterPro" id="IPR002347">
    <property type="entry name" value="SDR_fam"/>
</dbReference>
<dbReference type="InterPro" id="IPR036291">
    <property type="entry name" value="NAD(P)-bd_dom_sf"/>
</dbReference>
<comment type="similarity">
    <text evidence="1">Belongs to the short-chain dehydrogenases/reductases (SDR) family.</text>
</comment>
<dbReference type="NCBIfam" id="NF005559">
    <property type="entry name" value="PRK07231.1"/>
    <property type="match status" value="1"/>
</dbReference>
<dbReference type="Proteomes" id="UP000325577">
    <property type="component" value="Linkage Group LG7"/>
</dbReference>